<feature type="transmembrane region" description="Helical" evidence="2">
    <location>
        <begin position="364"/>
        <end position="381"/>
    </location>
</feature>
<comment type="caution">
    <text evidence="4">The sequence shown here is derived from an EMBL/GenBank/DDBJ whole genome shotgun (WGS) entry which is preliminary data.</text>
</comment>
<protein>
    <submittedName>
        <fullName evidence="4">Uncharacterized protein</fullName>
    </submittedName>
</protein>
<dbReference type="PANTHER" id="PTHR45642">
    <property type="entry name" value="GDSL ESTERASE/LIPASE EXL3"/>
    <property type="match status" value="1"/>
</dbReference>
<evidence type="ECO:0000313" key="4">
    <source>
        <dbReference type="EMBL" id="KAL3820395.1"/>
    </source>
</evidence>
<dbReference type="InterPro" id="IPR001087">
    <property type="entry name" value="GDSL"/>
</dbReference>
<dbReference type="PANTHER" id="PTHR45642:SF107">
    <property type="entry name" value="SGNH HYDROLASE-TYPE ESTERASE SUPERFAMILY PROTEIN-RELATED"/>
    <property type="match status" value="1"/>
</dbReference>
<dbReference type="Gene3D" id="3.40.50.1110">
    <property type="entry name" value="SGNH hydrolase"/>
    <property type="match status" value="2"/>
</dbReference>
<dbReference type="InterPro" id="IPR050592">
    <property type="entry name" value="GDSL_lipolytic_enzyme"/>
</dbReference>
<keyword evidence="2" id="KW-0812">Transmembrane</keyword>
<keyword evidence="5" id="KW-1185">Reference proteome</keyword>
<evidence type="ECO:0000256" key="3">
    <source>
        <dbReference type="SAM" id="SignalP"/>
    </source>
</evidence>
<evidence type="ECO:0000256" key="2">
    <source>
        <dbReference type="SAM" id="Phobius"/>
    </source>
</evidence>
<dbReference type="CDD" id="cd01837">
    <property type="entry name" value="SGNH_plant_lipase_like"/>
    <property type="match status" value="1"/>
</dbReference>
<reference evidence="4 5" key="1">
    <citation type="submission" date="2024-12" db="EMBL/GenBank/DDBJ databases">
        <title>The unique morphological basis and parallel evolutionary history of personate flowers in Penstemon.</title>
        <authorList>
            <person name="Depatie T.H."/>
            <person name="Wessinger C.A."/>
        </authorList>
    </citation>
    <scope>NUCLEOTIDE SEQUENCE [LARGE SCALE GENOMIC DNA]</scope>
    <source>
        <strain evidence="4">WTNN_2</strain>
        <tissue evidence="4">Leaf</tissue>
    </source>
</reference>
<dbReference type="InterPro" id="IPR036514">
    <property type="entry name" value="SGNH_hydro_sf"/>
</dbReference>
<accession>A0ABD3S798</accession>
<evidence type="ECO:0000313" key="5">
    <source>
        <dbReference type="Proteomes" id="UP001634393"/>
    </source>
</evidence>
<dbReference type="EMBL" id="JBJXBP010000007">
    <property type="protein sequence ID" value="KAL3820395.1"/>
    <property type="molecule type" value="Genomic_DNA"/>
</dbReference>
<feature type="chain" id="PRO_5044767959" evidence="3">
    <location>
        <begin position="28"/>
        <end position="638"/>
    </location>
</feature>
<evidence type="ECO:0000256" key="1">
    <source>
        <dbReference type="ARBA" id="ARBA00008668"/>
    </source>
</evidence>
<keyword evidence="2" id="KW-0472">Membrane</keyword>
<proteinExistence type="inferred from homology"/>
<sequence length="638" mass="71958">MWSPSSSYRSITLQFLFYFMLVCIVETREHVERNGPNISAIFVFGDSTVDSGNNNYIETPLKSNFAPYGRDFPNHIPTGRFTDGRLFTDFLASYLGVKDYIPPYLDPTLSLEDMKTGVCFASGATGFDPLTAQLTNVISIQKQLEYFKEYKTRMEVYIGKERTKNLINKALFIISAGTNDFGINYYGAVPLRRQMYNISTYQEFLLQQREKFLQELLELGAQKIGFVGVLPIGCLPILITLYSENALTYRGCIEFLSSAARDYNRMLQIKLTTTKIHGVKIVYLDLYKPIDDMIKNPQQFGFDEVNVGCCGSGLIETAFLCNPSSFVCSDPTKYIFWDSIHPTEAVYYNVFQAFRPIQNMYSRGLLLFIFVTLITVIVTISESRELIRPFNNTISAVYVFGDSTVDSGNNNYINSIFKANFPPYGTNFVNHTPTGRFCDGRLVTDFITSYVGVKENVPPYLDPTLSLNELMTGVCFASAGTGLDPLTAQLNGVISVPRQLENFKEYKTKLEAAIGKNRTKTVIKKAAFLISIGTNDIAVNYMSTPFRRLTYNITAYLQVLLQQLKPFIEANVGCCGTGLIEASFLCNSGSVLCSDPSKYVFFDAIHPTETTYRYLFESIRPTVDNLLKKLSQLIFFYC</sequence>
<dbReference type="Proteomes" id="UP001634393">
    <property type="component" value="Unassembled WGS sequence"/>
</dbReference>
<dbReference type="FunFam" id="3.40.50.1110:FF:000003">
    <property type="entry name" value="GDSL esterase/lipase APG"/>
    <property type="match status" value="2"/>
</dbReference>
<name>A0ABD3S798_9LAMI</name>
<keyword evidence="2" id="KW-1133">Transmembrane helix</keyword>
<dbReference type="InterPro" id="IPR035669">
    <property type="entry name" value="SGNH_plant_lipase-like"/>
</dbReference>
<gene>
    <name evidence="4" type="ORF">ACJIZ3_006300</name>
</gene>
<keyword evidence="3" id="KW-0732">Signal</keyword>
<dbReference type="Pfam" id="PF00657">
    <property type="entry name" value="Lipase_GDSL"/>
    <property type="match status" value="2"/>
</dbReference>
<dbReference type="AlphaFoldDB" id="A0ABD3S798"/>
<comment type="similarity">
    <text evidence="1">Belongs to the 'GDSL' lipolytic enzyme family.</text>
</comment>
<organism evidence="4 5">
    <name type="scientific">Penstemon smallii</name>
    <dbReference type="NCBI Taxonomy" id="265156"/>
    <lineage>
        <taxon>Eukaryota</taxon>
        <taxon>Viridiplantae</taxon>
        <taxon>Streptophyta</taxon>
        <taxon>Embryophyta</taxon>
        <taxon>Tracheophyta</taxon>
        <taxon>Spermatophyta</taxon>
        <taxon>Magnoliopsida</taxon>
        <taxon>eudicotyledons</taxon>
        <taxon>Gunneridae</taxon>
        <taxon>Pentapetalae</taxon>
        <taxon>asterids</taxon>
        <taxon>lamiids</taxon>
        <taxon>Lamiales</taxon>
        <taxon>Plantaginaceae</taxon>
        <taxon>Cheloneae</taxon>
        <taxon>Penstemon</taxon>
    </lineage>
</organism>
<dbReference type="SUPFAM" id="SSF52266">
    <property type="entry name" value="SGNH hydrolase"/>
    <property type="match status" value="1"/>
</dbReference>
<feature type="signal peptide" evidence="3">
    <location>
        <begin position="1"/>
        <end position="27"/>
    </location>
</feature>